<reference evidence="1 2" key="1">
    <citation type="submission" date="2023-05" db="EMBL/GenBank/DDBJ databases">
        <title>Sequencing and Assembly of Streptomyces sp. NP73.</title>
        <authorList>
            <person name="Konwar A.N."/>
            <person name="Saikia K."/>
            <person name="Thakur D."/>
        </authorList>
    </citation>
    <scope>NUCLEOTIDE SEQUENCE [LARGE SCALE GENOMIC DNA]</scope>
    <source>
        <strain evidence="1 2">NP73</strain>
    </source>
</reference>
<comment type="caution">
    <text evidence="1">The sequence shown here is derived from an EMBL/GenBank/DDBJ whole genome shotgun (WGS) entry which is preliminary data.</text>
</comment>
<accession>A0ABT7H7I0</accession>
<dbReference type="Pfam" id="PF11528">
    <property type="entry name" value="DUF3224"/>
    <property type="match status" value="1"/>
</dbReference>
<proteinExistence type="predicted"/>
<dbReference type="SUPFAM" id="SSF159238">
    <property type="entry name" value="SO1590-like"/>
    <property type="match status" value="1"/>
</dbReference>
<sequence>MPTRTATGHFTYADWEERPAGPADALPRLAQATVANTFSGGIEAAGTVCAYTIAYLTATTGSYSGTELLAGSLDGRKGGFALEERGTFHEDGTTRCSFAVVPGSGTGELTGLRGTGSFLARHGEPSVPYTFEYDLD</sequence>
<dbReference type="InterPro" id="IPR021607">
    <property type="entry name" value="DUF3224"/>
</dbReference>
<organism evidence="1 2">
    <name type="scientific">Streptomyces katrae</name>
    <dbReference type="NCBI Taxonomy" id="68223"/>
    <lineage>
        <taxon>Bacteria</taxon>
        <taxon>Bacillati</taxon>
        <taxon>Actinomycetota</taxon>
        <taxon>Actinomycetes</taxon>
        <taxon>Kitasatosporales</taxon>
        <taxon>Streptomycetaceae</taxon>
        <taxon>Streptomyces</taxon>
    </lineage>
</organism>
<evidence type="ECO:0000313" key="1">
    <source>
        <dbReference type="EMBL" id="MDK9501389.1"/>
    </source>
</evidence>
<name>A0ABT7H7I0_9ACTN</name>
<dbReference type="EMBL" id="JASITI010000113">
    <property type="protein sequence ID" value="MDK9501389.1"/>
    <property type="molecule type" value="Genomic_DNA"/>
</dbReference>
<dbReference type="InterPro" id="IPR023159">
    <property type="entry name" value="SO1590-like_sf"/>
</dbReference>
<keyword evidence="2" id="KW-1185">Reference proteome</keyword>
<dbReference type="Proteomes" id="UP001223390">
    <property type="component" value="Unassembled WGS sequence"/>
</dbReference>
<protein>
    <submittedName>
        <fullName evidence="1">DUF3224 domain-containing protein</fullName>
    </submittedName>
</protein>
<gene>
    <name evidence="1" type="ORF">QEZ40_000830</name>
</gene>
<dbReference type="RefSeq" id="WP_285346786.1">
    <property type="nucleotide sequence ID" value="NZ_JASITI010000113.1"/>
</dbReference>
<dbReference type="Gene3D" id="2.40.350.10">
    <property type="entry name" value="SO1590-like"/>
    <property type="match status" value="1"/>
</dbReference>
<evidence type="ECO:0000313" key="2">
    <source>
        <dbReference type="Proteomes" id="UP001223390"/>
    </source>
</evidence>